<name>A0A1H6IWU9_MYCRU</name>
<dbReference type="AlphaFoldDB" id="A0A1H6IWU9"/>
<dbReference type="InterPro" id="IPR049709">
    <property type="entry name" value="IniB-like_N"/>
</dbReference>
<keyword evidence="2" id="KW-1185">Reference proteome</keyword>
<dbReference type="EMBL" id="LT629971">
    <property type="protein sequence ID" value="SEH51042.1"/>
    <property type="molecule type" value="Genomic_DNA"/>
</dbReference>
<reference evidence="2" key="1">
    <citation type="submission" date="2016-10" db="EMBL/GenBank/DDBJ databases">
        <authorList>
            <person name="Varghese N."/>
            <person name="Submissions S."/>
        </authorList>
    </citation>
    <scope>NUCLEOTIDE SEQUENCE [LARGE SCALE GENOMIC DNA]</scope>
    <source>
        <strain evidence="2">DSM 45405</strain>
    </source>
</reference>
<evidence type="ECO:0000313" key="2">
    <source>
        <dbReference type="Proteomes" id="UP000182915"/>
    </source>
</evidence>
<dbReference type="Proteomes" id="UP000182915">
    <property type="component" value="Chromosome I"/>
</dbReference>
<sequence length="173" mass="17333">MANELLDFVMSVVRDPDTAARFAANPDQAILDANLTDVSAADVNALIPVVSESLSALPTTVPTAGFDGGIAEAAGNVWASGAATAAFDAFGDQVPATGFDDFAVDVPTIADPGADVPGVAGADDAPLPVDHPVIDTVGEDAPLDDVPEIADLGGAVAEIQELDVDAGGFDLFD</sequence>
<gene>
    <name evidence="1" type="ORF">SAMN04489835_0735</name>
</gene>
<dbReference type="STRING" id="370526.SAMN04489835_0735"/>
<organism evidence="1 2">
    <name type="scientific">Mycolicibacterium rutilum</name>
    <name type="common">Mycobacterium rutilum</name>
    <dbReference type="NCBI Taxonomy" id="370526"/>
    <lineage>
        <taxon>Bacteria</taxon>
        <taxon>Bacillati</taxon>
        <taxon>Actinomycetota</taxon>
        <taxon>Actinomycetes</taxon>
        <taxon>Mycobacteriales</taxon>
        <taxon>Mycobacteriaceae</taxon>
        <taxon>Mycolicibacterium</taxon>
    </lineage>
</organism>
<evidence type="ECO:0000313" key="1">
    <source>
        <dbReference type="EMBL" id="SEH51042.1"/>
    </source>
</evidence>
<dbReference type="OrthoDB" id="4732941at2"/>
<dbReference type="NCBIfam" id="NF038176">
    <property type="entry name" value="Rv0340_fam"/>
    <property type="match status" value="1"/>
</dbReference>
<accession>A0A1H6IWU9</accession>
<dbReference type="RefSeq" id="WP_083406025.1">
    <property type="nucleotide sequence ID" value="NZ_LT629971.1"/>
</dbReference>
<dbReference type="NCBIfam" id="NF038175">
    <property type="entry name" value="IniB_NTERM"/>
    <property type="match status" value="1"/>
</dbReference>
<proteinExistence type="predicted"/>
<protein>
    <submittedName>
        <fullName evidence="1">Uncharacterized protein</fullName>
    </submittedName>
</protein>